<dbReference type="Pfam" id="PF01292">
    <property type="entry name" value="Ni_hydr_CYTB"/>
    <property type="match status" value="1"/>
</dbReference>
<name>A0ABQ6GRK1_9GAMM</name>
<feature type="transmembrane region" description="Helical" evidence="6">
    <location>
        <begin position="203"/>
        <end position="225"/>
    </location>
</feature>
<dbReference type="Gene3D" id="1.20.950.20">
    <property type="entry name" value="Transmembrane di-heme cytochromes, Chain C"/>
    <property type="match status" value="1"/>
</dbReference>
<gene>
    <name evidence="8" type="ORF">tinsulaeT_18930</name>
</gene>
<comment type="subcellular location">
    <subcellularLocation>
        <location evidence="1">Cell membrane</location>
        <topology evidence="1">Multi-pass membrane protein</topology>
    </subcellularLocation>
</comment>
<organism evidence="8 9">
    <name type="scientific">Thalassotalea insulae</name>
    <dbReference type="NCBI Taxonomy" id="2056778"/>
    <lineage>
        <taxon>Bacteria</taxon>
        <taxon>Pseudomonadati</taxon>
        <taxon>Pseudomonadota</taxon>
        <taxon>Gammaproteobacteria</taxon>
        <taxon>Alteromonadales</taxon>
        <taxon>Colwelliaceae</taxon>
        <taxon>Thalassotalea</taxon>
    </lineage>
</organism>
<evidence type="ECO:0000256" key="4">
    <source>
        <dbReference type="ARBA" id="ARBA00022989"/>
    </source>
</evidence>
<keyword evidence="4 6" id="KW-1133">Transmembrane helix</keyword>
<keyword evidence="5 6" id="KW-0472">Membrane</keyword>
<evidence type="ECO:0000313" key="9">
    <source>
        <dbReference type="Proteomes" id="UP001157186"/>
    </source>
</evidence>
<evidence type="ECO:0000256" key="6">
    <source>
        <dbReference type="SAM" id="Phobius"/>
    </source>
</evidence>
<dbReference type="RefSeq" id="WP_284246599.1">
    <property type="nucleotide sequence ID" value="NZ_BSST01000001.1"/>
</dbReference>
<evidence type="ECO:0000256" key="3">
    <source>
        <dbReference type="ARBA" id="ARBA00022692"/>
    </source>
</evidence>
<feature type="transmembrane region" description="Helical" evidence="6">
    <location>
        <begin position="12"/>
        <end position="30"/>
    </location>
</feature>
<dbReference type="EMBL" id="BSST01000001">
    <property type="protein sequence ID" value="GLX78553.1"/>
    <property type="molecule type" value="Genomic_DNA"/>
</dbReference>
<dbReference type="SUPFAM" id="SSF81342">
    <property type="entry name" value="Transmembrane di-heme cytochromes"/>
    <property type="match status" value="1"/>
</dbReference>
<evidence type="ECO:0000259" key="7">
    <source>
        <dbReference type="Pfam" id="PF01292"/>
    </source>
</evidence>
<evidence type="ECO:0000313" key="8">
    <source>
        <dbReference type="EMBL" id="GLX78553.1"/>
    </source>
</evidence>
<accession>A0ABQ6GRK1</accession>
<feature type="transmembrane region" description="Helical" evidence="6">
    <location>
        <begin position="42"/>
        <end position="60"/>
    </location>
</feature>
<evidence type="ECO:0000256" key="2">
    <source>
        <dbReference type="ARBA" id="ARBA00022475"/>
    </source>
</evidence>
<sequence>MIKQYLVWDLPIRIFHWGFVILLLALWYTSEQDRGLIEVHMKLGYLALGFVLFRIIWGFVGTTHARFKNFVPNFYQVIIYIRGSLSDKTTQYAGHNPAGSLMVLLMLLLVLVQASTGLFINDEVFSSGPYSGVLSSELERLLKFIHSNGFNAILLMSSVHVFAVFYYLLVKKQNLIKPMVNGKKAAHVISEDAAIESSKIVKAAVVAIAVAAFVYWLVVLNAPVIEEYYY</sequence>
<dbReference type="InterPro" id="IPR011577">
    <property type="entry name" value="Cyt_b561_bac/Ni-Hgenase"/>
</dbReference>
<dbReference type="PANTHER" id="PTHR30485">
    <property type="entry name" value="NI/FE-HYDROGENASE 1 B-TYPE CYTOCHROME SUBUNIT"/>
    <property type="match status" value="1"/>
</dbReference>
<protein>
    <submittedName>
        <fullName evidence="8">Hydrogenase</fullName>
    </submittedName>
</protein>
<keyword evidence="3 6" id="KW-0812">Transmembrane</keyword>
<dbReference type="InterPro" id="IPR016174">
    <property type="entry name" value="Di-haem_cyt_TM"/>
</dbReference>
<keyword evidence="9" id="KW-1185">Reference proteome</keyword>
<reference evidence="8 9" key="1">
    <citation type="submission" date="2023-03" db="EMBL/GenBank/DDBJ databases">
        <title>Draft genome sequence of Thalassotalea insulae KCTC 62186T.</title>
        <authorList>
            <person name="Sawabe T."/>
        </authorList>
    </citation>
    <scope>NUCLEOTIDE SEQUENCE [LARGE SCALE GENOMIC DNA]</scope>
    <source>
        <strain evidence="8 9">KCTC 62186</strain>
    </source>
</reference>
<comment type="caution">
    <text evidence="8">The sequence shown here is derived from an EMBL/GenBank/DDBJ whole genome shotgun (WGS) entry which is preliminary data.</text>
</comment>
<feature type="domain" description="Cytochrome b561 bacterial/Ni-hydrogenase" evidence="7">
    <location>
        <begin position="7"/>
        <end position="182"/>
    </location>
</feature>
<proteinExistence type="predicted"/>
<evidence type="ECO:0000256" key="5">
    <source>
        <dbReference type="ARBA" id="ARBA00023136"/>
    </source>
</evidence>
<feature type="transmembrane region" description="Helical" evidence="6">
    <location>
        <begin position="101"/>
        <end position="120"/>
    </location>
</feature>
<dbReference type="InterPro" id="IPR051542">
    <property type="entry name" value="Hydrogenase_cytochrome"/>
</dbReference>
<dbReference type="Proteomes" id="UP001157186">
    <property type="component" value="Unassembled WGS sequence"/>
</dbReference>
<feature type="transmembrane region" description="Helical" evidence="6">
    <location>
        <begin position="149"/>
        <end position="169"/>
    </location>
</feature>
<evidence type="ECO:0000256" key="1">
    <source>
        <dbReference type="ARBA" id="ARBA00004651"/>
    </source>
</evidence>
<keyword evidence="2" id="KW-1003">Cell membrane</keyword>
<dbReference type="PANTHER" id="PTHR30485:SF2">
    <property type="entry name" value="BLL0597 PROTEIN"/>
    <property type="match status" value="1"/>
</dbReference>